<keyword evidence="1" id="KW-0472">Membrane</keyword>
<dbReference type="Proteomes" id="UP000317940">
    <property type="component" value="Unassembled WGS sequence"/>
</dbReference>
<dbReference type="EMBL" id="VIWT01000006">
    <property type="protein sequence ID" value="TWF72974.1"/>
    <property type="molecule type" value="Genomic_DNA"/>
</dbReference>
<proteinExistence type="predicted"/>
<name>A0A561SDP3_9ACTN</name>
<evidence type="ECO:0000313" key="2">
    <source>
        <dbReference type="EMBL" id="TWF72974.1"/>
    </source>
</evidence>
<protein>
    <submittedName>
        <fullName evidence="2">Uncharacterized protein</fullName>
    </submittedName>
</protein>
<sequence length="178" mass="18384">MADQGSGCGGVLIVVVLGLLLGGLFVADYDGSANGTGHDPAAIDLPRTVEHQRRLSMSDAGLNDVDATTVGLSPTGLSGDSQGVYGEAPGTAGLWVVDTGDNRNGVAGRWLAADPPKNTLTTHPQLSIGGSTTCYQDQHAGRAMCIWHDANFVLQVSGPTDPAGIERVLLRVYDGTEQ</sequence>
<evidence type="ECO:0000256" key="1">
    <source>
        <dbReference type="SAM" id="Phobius"/>
    </source>
</evidence>
<reference evidence="2 3" key="1">
    <citation type="submission" date="2019-06" db="EMBL/GenBank/DDBJ databases">
        <title>Sequencing the genomes of 1000 actinobacteria strains.</title>
        <authorList>
            <person name="Klenk H.-P."/>
        </authorList>
    </citation>
    <scope>NUCLEOTIDE SEQUENCE [LARGE SCALE GENOMIC DNA]</scope>
    <source>
        <strain evidence="2 3">DSM 44826</strain>
    </source>
</reference>
<gene>
    <name evidence="2" type="ORF">FHX73_16125</name>
</gene>
<comment type="caution">
    <text evidence="2">The sequence shown here is derived from an EMBL/GenBank/DDBJ whole genome shotgun (WGS) entry which is preliminary data.</text>
</comment>
<evidence type="ECO:0000313" key="3">
    <source>
        <dbReference type="Proteomes" id="UP000317940"/>
    </source>
</evidence>
<feature type="transmembrane region" description="Helical" evidence="1">
    <location>
        <begin position="7"/>
        <end position="27"/>
    </location>
</feature>
<organism evidence="2 3">
    <name type="scientific">Kitasatospora viridis</name>
    <dbReference type="NCBI Taxonomy" id="281105"/>
    <lineage>
        <taxon>Bacteria</taxon>
        <taxon>Bacillati</taxon>
        <taxon>Actinomycetota</taxon>
        <taxon>Actinomycetes</taxon>
        <taxon>Kitasatosporales</taxon>
        <taxon>Streptomycetaceae</taxon>
        <taxon>Kitasatospora</taxon>
    </lineage>
</organism>
<dbReference type="RefSeq" id="WP_145910958.1">
    <property type="nucleotide sequence ID" value="NZ_BAAAMZ010000051.1"/>
</dbReference>
<keyword evidence="1" id="KW-0812">Transmembrane</keyword>
<dbReference type="AlphaFoldDB" id="A0A561SDP3"/>
<dbReference type="OrthoDB" id="4357590at2"/>
<accession>A0A561SDP3</accession>
<keyword evidence="3" id="KW-1185">Reference proteome</keyword>
<keyword evidence="1" id="KW-1133">Transmembrane helix</keyword>